<evidence type="ECO:0000313" key="1">
    <source>
        <dbReference type="EMBL" id="GAI70735.1"/>
    </source>
</evidence>
<protein>
    <submittedName>
        <fullName evidence="1">Uncharacterized protein</fullName>
    </submittedName>
</protein>
<accession>X1S5L4</accession>
<proteinExistence type="predicted"/>
<gene>
    <name evidence="1" type="ORF">S12H4_03259</name>
</gene>
<dbReference type="EMBL" id="BARW01000897">
    <property type="protein sequence ID" value="GAI70735.1"/>
    <property type="molecule type" value="Genomic_DNA"/>
</dbReference>
<comment type="caution">
    <text evidence="1">The sequence shown here is derived from an EMBL/GenBank/DDBJ whole genome shotgun (WGS) entry which is preliminary data.</text>
</comment>
<organism evidence="1">
    <name type="scientific">marine sediment metagenome</name>
    <dbReference type="NCBI Taxonomy" id="412755"/>
    <lineage>
        <taxon>unclassified sequences</taxon>
        <taxon>metagenomes</taxon>
        <taxon>ecological metagenomes</taxon>
    </lineage>
</organism>
<feature type="non-terminal residue" evidence="1">
    <location>
        <position position="92"/>
    </location>
</feature>
<name>X1S5L4_9ZZZZ</name>
<reference evidence="1" key="1">
    <citation type="journal article" date="2014" name="Front. Microbiol.">
        <title>High frequency of phylogenetically diverse reductive dehalogenase-homologous genes in deep subseafloor sedimentary metagenomes.</title>
        <authorList>
            <person name="Kawai M."/>
            <person name="Futagami T."/>
            <person name="Toyoda A."/>
            <person name="Takaki Y."/>
            <person name="Nishi S."/>
            <person name="Hori S."/>
            <person name="Arai W."/>
            <person name="Tsubouchi T."/>
            <person name="Morono Y."/>
            <person name="Uchiyama I."/>
            <person name="Ito T."/>
            <person name="Fujiyama A."/>
            <person name="Inagaki F."/>
            <person name="Takami H."/>
        </authorList>
    </citation>
    <scope>NUCLEOTIDE SEQUENCE</scope>
    <source>
        <strain evidence="1">Expedition CK06-06</strain>
    </source>
</reference>
<sequence length="92" mass="10162">MRNKWIKRFFPLIVLLLLAPWPVAYAHDISDGVIGEETVQIEVAETSAQPTWTAFGKAISGVTPGDLFYIDATDNPADIVVTLYITNAQELI</sequence>
<dbReference type="AlphaFoldDB" id="X1S5L4"/>